<dbReference type="GO" id="GO:0005886">
    <property type="term" value="C:plasma membrane"/>
    <property type="evidence" value="ECO:0007669"/>
    <property type="project" value="TreeGrafter"/>
</dbReference>
<dbReference type="PANTHER" id="PTHR48041">
    <property type="entry name" value="ABC TRANSPORTER G FAMILY MEMBER 28"/>
    <property type="match status" value="1"/>
</dbReference>
<accession>A0A226E625</accession>
<dbReference type="InterPro" id="IPR013525">
    <property type="entry name" value="ABC2_TM"/>
</dbReference>
<dbReference type="Pfam" id="PF19055">
    <property type="entry name" value="ABC2_membrane_7"/>
    <property type="match status" value="1"/>
</dbReference>
<evidence type="ECO:0000256" key="5">
    <source>
        <dbReference type="ARBA" id="ARBA00022741"/>
    </source>
</evidence>
<dbReference type="Proteomes" id="UP000198287">
    <property type="component" value="Unassembled WGS sequence"/>
</dbReference>
<dbReference type="CDD" id="cd03213">
    <property type="entry name" value="ABCG_EPDR"/>
    <property type="match status" value="1"/>
</dbReference>
<evidence type="ECO:0000313" key="13">
    <source>
        <dbReference type="Proteomes" id="UP000198287"/>
    </source>
</evidence>
<keyword evidence="3" id="KW-0813">Transport</keyword>
<feature type="transmembrane region" description="Helical" evidence="10">
    <location>
        <begin position="523"/>
        <end position="550"/>
    </location>
</feature>
<keyword evidence="6" id="KW-0067">ATP-binding</keyword>
<dbReference type="Pfam" id="PF00005">
    <property type="entry name" value="ABC_tran"/>
    <property type="match status" value="1"/>
</dbReference>
<reference evidence="12 13" key="1">
    <citation type="submission" date="2015-12" db="EMBL/GenBank/DDBJ databases">
        <title>The genome of Folsomia candida.</title>
        <authorList>
            <person name="Faddeeva A."/>
            <person name="Derks M.F."/>
            <person name="Anvar Y."/>
            <person name="Smit S."/>
            <person name="Van Straalen N."/>
            <person name="Roelofs D."/>
        </authorList>
    </citation>
    <scope>NUCLEOTIDE SEQUENCE [LARGE SCALE GENOMIC DNA]</scope>
    <source>
        <strain evidence="12 13">VU population</strain>
        <tissue evidence="12">Whole body</tissue>
    </source>
</reference>
<dbReference type="SMART" id="SM00382">
    <property type="entry name" value="AAA"/>
    <property type="match status" value="1"/>
</dbReference>
<dbReference type="PANTHER" id="PTHR48041:SF63">
    <property type="entry name" value="EARLY GENE AT 23, ISOFORM C"/>
    <property type="match status" value="1"/>
</dbReference>
<protein>
    <submittedName>
        <fullName evidence="12">ABC transporter G family member 27</fullName>
    </submittedName>
</protein>
<feature type="transmembrane region" description="Helical" evidence="10">
    <location>
        <begin position="428"/>
        <end position="451"/>
    </location>
</feature>
<organism evidence="12 13">
    <name type="scientific">Folsomia candida</name>
    <name type="common">Springtail</name>
    <dbReference type="NCBI Taxonomy" id="158441"/>
    <lineage>
        <taxon>Eukaryota</taxon>
        <taxon>Metazoa</taxon>
        <taxon>Ecdysozoa</taxon>
        <taxon>Arthropoda</taxon>
        <taxon>Hexapoda</taxon>
        <taxon>Collembola</taxon>
        <taxon>Entomobryomorpha</taxon>
        <taxon>Isotomoidea</taxon>
        <taxon>Isotomidae</taxon>
        <taxon>Proisotominae</taxon>
        <taxon>Folsomia</taxon>
    </lineage>
</organism>
<keyword evidence="13" id="KW-1185">Reference proteome</keyword>
<comment type="similarity">
    <text evidence="2">Belongs to the ABC transporter superfamily. ABCG family. Eye pigment precursor importer (TC 3.A.1.204) subfamily.</text>
</comment>
<name>A0A226E625_FOLCA</name>
<evidence type="ECO:0000256" key="3">
    <source>
        <dbReference type="ARBA" id="ARBA00022448"/>
    </source>
</evidence>
<comment type="subcellular location">
    <subcellularLocation>
        <location evidence="1">Membrane</location>
        <topology evidence="1">Multi-pass membrane protein</topology>
    </subcellularLocation>
</comment>
<feature type="transmembrane region" description="Helical" evidence="10">
    <location>
        <begin position="620"/>
        <end position="642"/>
    </location>
</feature>
<dbReference type="PROSITE" id="PS00211">
    <property type="entry name" value="ABC_TRANSPORTER_1"/>
    <property type="match status" value="1"/>
</dbReference>
<dbReference type="Pfam" id="PF01061">
    <property type="entry name" value="ABC2_membrane"/>
    <property type="match status" value="1"/>
</dbReference>
<evidence type="ECO:0000259" key="11">
    <source>
        <dbReference type="PROSITE" id="PS50893"/>
    </source>
</evidence>
<dbReference type="InterPro" id="IPR043926">
    <property type="entry name" value="ABCG_dom"/>
</dbReference>
<evidence type="ECO:0000256" key="4">
    <source>
        <dbReference type="ARBA" id="ARBA00022692"/>
    </source>
</evidence>
<dbReference type="InterPro" id="IPR003593">
    <property type="entry name" value="AAA+_ATPase"/>
</dbReference>
<dbReference type="GO" id="GO:0140359">
    <property type="term" value="F:ABC-type transporter activity"/>
    <property type="evidence" value="ECO:0007669"/>
    <property type="project" value="InterPro"/>
</dbReference>
<feature type="transmembrane region" description="Helical" evidence="10">
    <location>
        <begin position="490"/>
        <end position="511"/>
    </location>
</feature>
<dbReference type="Gene3D" id="3.40.50.300">
    <property type="entry name" value="P-loop containing nucleotide triphosphate hydrolases"/>
    <property type="match status" value="1"/>
</dbReference>
<evidence type="ECO:0000256" key="8">
    <source>
        <dbReference type="ARBA" id="ARBA00023136"/>
    </source>
</evidence>
<gene>
    <name evidence="12" type="ORF">Fcan01_13838</name>
</gene>
<dbReference type="InterPro" id="IPR017871">
    <property type="entry name" value="ABC_transporter-like_CS"/>
</dbReference>
<feature type="region of interest" description="Disordered" evidence="9">
    <location>
        <begin position="339"/>
        <end position="368"/>
    </location>
</feature>
<evidence type="ECO:0000256" key="10">
    <source>
        <dbReference type="SAM" id="Phobius"/>
    </source>
</evidence>
<evidence type="ECO:0000256" key="1">
    <source>
        <dbReference type="ARBA" id="ARBA00004141"/>
    </source>
</evidence>
<feature type="compositionally biased region" description="Low complexity" evidence="9">
    <location>
        <begin position="341"/>
        <end position="356"/>
    </location>
</feature>
<dbReference type="STRING" id="158441.A0A226E625"/>
<evidence type="ECO:0000256" key="2">
    <source>
        <dbReference type="ARBA" id="ARBA00005814"/>
    </source>
</evidence>
<dbReference type="OMA" id="NMQIVEF"/>
<dbReference type="InterPro" id="IPR050352">
    <property type="entry name" value="ABCG_transporters"/>
</dbReference>
<dbReference type="EMBL" id="LNIX01000007">
    <property type="protein sequence ID" value="OXA52006.1"/>
    <property type="molecule type" value="Genomic_DNA"/>
</dbReference>
<dbReference type="PROSITE" id="PS50893">
    <property type="entry name" value="ABC_TRANSPORTER_2"/>
    <property type="match status" value="1"/>
</dbReference>
<dbReference type="OrthoDB" id="66620at2759"/>
<keyword evidence="5" id="KW-0547">Nucleotide-binding</keyword>
<keyword evidence="7 10" id="KW-1133">Transmembrane helix</keyword>
<feature type="domain" description="ABC transporter" evidence="11">
    <location>
        <begin position="51"/>
        <end position="297"/>
    </location>
</feature>
<evidence type="ECO:0000256" key="7">
    <source>
        <dbReference type="ARBA" id="ARBA00022989"/>
    </source>
</evidence>
<evidence type="ECO:0000256" key="9">
    <source>
        <dbReference type="SAM" id="MobiDB-lite"/>
    </source>
</evidence>
<proteinExistence type="inferred from homology"/>
<sequence length="646" mass="70862">MSSCDKPLPPLLIPPATFGGDEKLTCSTSSSPPSLVSSSSTALLDSPPTTLLFSKLTTPPVSSCSRFSIHSISGCASPGQILAIMGPTGCGKTTVLNALAGRVPLSSGSIWVNGSPVSRRLWRTKFGYVLQQDVFFPTLTLKQTLIYTALLRLPGSYSYKDKVSKVEDIIEALDLYKCQHTRIGDDLGMTPSARGLSGGERKRLSIASELLTNPSVLLIDEPTSGLDSFTAIQLIKSLKHFAQSTQKNVVLSVHQPSSRMFQMFDTLLALSNGRTAYFGPANEMAGHMASLSLPIQPNYNPADFLLETLKYEEKVVVAGWKDNNNHHTQKLFEQIETYSATSNNPSSNSPSSSPTSSRRKKEKKNNQIPSSWATSFLTQVRILTRRNIQLALPRVFSSINVVQTFVLGIMAGLVWWRCPRTEENLDNLEGWMFFSTNFWMLFVLFQALWAFPPERPIVTKERRAGAYRLSSFYTAKILGELPLEVTLPSVYFLISYGMIGGTIASSLGILASQTLASIASQSVGLFFSSLFASGPATTVAAIFTVGAQLLGGYLTKNVPSYLKIFSIVYNGLRNLAIVEYSWGLPVSCGKEASRFPSCKEGATWVDPNDLLWKDETEFPLWAHTAVLIGVILTFRTLAYICLKRQL</sequence>
<dbReference type="GO" id="GO:0016887">
    <property type="term" value="F:ATP hydrolysis activity"/>
    <property type="evidence" value="ECO:0007669"/>
    <property type="project" value="InterPro"/>
</dbReference>
<feature type="transmembrane region" description="Helical" evidence="10">
    <location>
        <begin position="395"/>
        <end position="416"/>
    </location>
</feature>
<dbReference type="InterPro" id="IPR003439">
    <property type="entry name" value="ABC_transporter-like_ATP-bd"/>
</dbReference>
<dbReference type="AlphaFoldDB" id="A0A226E625"/>
<keyword evidence="4 10" id="KW-0812">Transmembrane</keyword>
<dbReference type="GO" id="GO:0005524">
    <property type="term" value="F:ATP binding"/>
    <property type="evidence" value="ECO:0007669"/>
    <property type="project" value="UniProtKB-KW"/>
</dbReference>
<evidence type="ECO:0000256" key="6">
    <source>
        <dbReference type="ARBA" id="ARBA00022840"/>
    </source>
</evidence>
<dbReference type="InterPro" id="IPR027417">
    <property type="entry name" value="P-loop_NTPase"/>
</dbReference>
<keyword evidence="8 10" id="KW-0472">Membrane</keyword>
<dbReference type="SUPFAM" id="SSF52540">
    <property type="entry name" value="P-loop containing nucleoside triphosphate hydrolases"/>
    <property type="match status" value="1"/>
</dbReference>
<evidence type="ECO:0000313" key="12">
    <source>
        <dbReference type="EMBL" id="OXA52006.1"/>
    </source>
</evidence>
<comment type="caution">
    <text evidence="12">The sequence shown here is derived from an EMBL/GenBank/DDBJ whole genome shotgun (WGS) entry which is preliminary data.</text>
</comment>